<dbReference type="CDD" id="cd02603">
    <property type="entry name" value="HAD_sEH-N_like"/>
    <property type="match status" value="1"/>
</dbReference>
<evidence type="ECO:0000313" key="1">
    <source>
        <dbReference type="EMBL" id="HIX82171.1"/>
    </source>
</evidence>
<dbReference type="PANTHER" id="PTHR43611">
    <property type="entry name" value="ALPHA-D-GLUCOSE 1-PHOSPHATE PHOSPHATASE"/>
    <property type="match status" value="1"/>
</dbReference>
<protein>
    <submittedName>
        <fullName evidence="1">HAD family phosphatase</fullName>
    </submittedName>
</protein>
<dbReference type="SUPFAM" id="SSF56784">
    <property type="entry name" value="HAD-like"/>
    <property type="match status" value="1"/>
</dbReference>
<dbReference type="SFLD" id="SFLDG01129">
    <property type="entry name" value="C1.5:_HAD__Beta-PGM__Phosphata"/>
    <property type="match status" value="1"/>
</dbReference>
<sequence length="199" mass="23694">MIKNVVFDMGNVILRWDPQYIAEKLSNNEKEKEIIINELFASKQWTLLDEGKISLEETVASFKLEHRELLKYALYHWHDYFEPFIEIIPLLKRLKNNNYQIYLLSNCNKQFDEYSQRVEAFKYFDGFYISAKHLLMKPDIKIYQDFLNEFHLKAEESIFIDDVKANIDGAKQAGIAGYCYDGDVCKLEKYLIDEMKLNF</sequence>
<dbReference type="SFLD" id="SFLDS00003">
    <property type="entry name" value="Haloacid_Dehalogenase"/>
    <property type="match status" value="1"/>
</dbReference>
<dbReference type="InterPro" id="IPR006439">
    <property type="entry name" value="HAD-SF_hydro_IA"/>
</dbReference>
<organism evidence="1 2">
    <name type="scientific">Candidatus Erysipelatoclostridium merdavium</name>
    <dbReference type="NCBI Taxonomy" id="2838566"/>
    <lineage>
        <taxon>Bacteria</taxon>
        <taxon>Bacillati</taxon>
        <taxon>Bacillota</taxon>
        <taxon>Erysipelotrichia</taxon>
        <taxon>Erysipelotrichales</taxon>
        <taxon>Erysipelotrichales incertae sedis</taxon>
    </lineage>
</organism>
<dbReference type="EMBL" id="DXET01000211">
    <property type="protein sequence ID" value="HIX82171.1"/>
    <property type="molecule type" value="Genomic_DNA"/>
</dbReference>
<dbReference type="Gene3D" id="1.10.150.240">
    <property type="entry name" value="Putative phosphatase, domain 2"/>
    <property type="match status" value="1"/>
</dbReference>
<evidence type="ECO:0000313" key="2">
    <source>
        <dbReference type="Proteomes" id="UP000886724"/>
    </source>
</evidence>
<dbReference type="InterPro" id="IPR036412">
    <property type="entry name" value="HAD-like_sf"/>
</dbReference>
<gene>
    <name evidence="1" type="ORF">H9980_09420</name>
</gene>
<reference evidence="1" key="2">
    <citation type="submission" date="2021-04" db="EMBL/GenBank/DDBJ databases">
        <authorList>
            <person name="Gilroy R."/>
        </authorList>
    </citation>
    <scope>NUCLEOTIDE SEQUENCE</scope>
    <source>
        <strain evidence="1">ChiGjej1B1-14440</strain>
    </source>
</reference>
<dbReference type="Pfam" id="PF00702">
    <property type="entry name" value="Hydrolase"/>
    <property type="match status" value="1"/>
</dbReference>
<dbReference type="InterPro" id="IPR023198">
    <property type="entry name" value="PGP-like_dom2"/>
</dbReference>
<proteinExistence type="predicted"/>
<dbReference type="NCBIfam" id="TIGR01549">
    <property type="entry name" value="HAD-SF-IA-v1"/>
    <property type="match status" value="1"/>
</dbReference>
<dbReference type="Gene3D" id="3.40.50.1000">
    <property type="entry name" value="HAD superfamily/HAD-like"/>
    <property type="match status" value="1"/>
</dbReference>
<reference evidence="1" key="1">
    <citation type="journal article" date="2021" name="PeerJ">
        <title>Extensive microbial diversity within the chicken gut microbiome revealed by metagenomics and culture.</title>
        <authorList>
            <person name="Gilroy R."/>
            <person name="Ravi A."/>
            <person name="Getino M."/>
            <person name="Pursley I."/>
            <person name="Horton D.L."/>
            <person name="Alikhan N.F."/>
            <person name="Baker D."/>
            <person name="Gharbi K."/>
            <person name="Hall N."/>
            <person name="Watson M."/>
            <person name="Adriaenssens E.M."/>
            <person name="Foster-Nyarko E."/>
            <person name="Jarju S."/>
            <person name="Secka A."/>
            <person name="Antonio M."/>
            <person name="Oren A."/>
            <person name="Chaudhuri R.R."/>
            <person name="La Ragione R."/>
            <person name="Hildebrand F."/>
            <person name="Pallen M.J."/>
        </authorList>
    </citation>
    <scope>NUCLEOTIDE SEQUENCE</scope>
    <source>
        <strain evidence="1">ChiGjej1B1-14440</strain>
    </source>
</reference>
<dbReference type="NCBIfam" id="TIGR01509">
    <property type="entry name" value="HAD-SF-IA-v3"/>
    <property type="match status" value="1"/>
</dbReference>
<comment type="caution">
    <text evidence="1">The sequence shown here is derived from an EMBL/GenBank/DDBJ whole genome shotgun (WGS) entry which is preliminary data.</text>
</comment>
<name>A0A9D1XMY9_9FIRM</name>
<dbReference type="InterPro" id="IPR023214">
    <property type="entry name" value="HAD_sf"/>
</dbReference>
<dbReference type="AlphaFoldDB" id="A0A9D1XMY9"/>
<dbReference type="PANTHER" id="PTHR43611:SF3">
    <property type="entry name" value="FLAVIN MONONUCLEOTIDE HYDROLASE 1, CHLOROPLATIC"/>
    <property type="match status" value="1"/>
</dbReference>
<dbReference type="Proteomes" id="UP000886724">
    <property type="component" value="Unassembled WGS sequence"/>
</dbReference>
<accession>A0A9D1XMY9</accession>